<dbReference type="RefSeq" id="XP_028885012.1">
    <property type="nucleotide sequence ID" value="XM_029023816.1"/>
</dbReference>
<organism evidence="3 4">
    <name type="scientific">Trypanosoma theileri</name>
    <dbReference type="NCBI Taxonomy" id="67003"/>
    <lineage>
        <taxon>Eukaryota</taxon>
        <taxon>Discoba</taxon>
        <taxon>Euglenozoa</taxon>
        <taxon>Kinetoplastea</taxon>
        <taxon>Metakinetoplastina</taxon>
        <taxon>Trypanosomatida</taxon>
        <taxon>Trypanosomatidae</taxon>
        <taxon>Trypanosoma</taxon>
    </lineage>
</organism>
<dbReference type="Pfam" id="PF00443">
    <property type="entry name" value="UCH"/>
    <property type="match status" value="1"/>
</dbReference>
<dbReference type="Proteomes" id="UP000192257">
    <property type="component" value="Unassembled WGS sequence"/>
</dbReference>
<feature type="region of interest" description="Disordered" evidence="1">
    <location>
        <begin position="236"/>
        <end position="279"/>
    </location>
</feature>
<accession>A0A1X0P1X7</accession>
<feature type="domain" description="USP" evidence="2">
    <location>
        <begin position="300"/>
        <end position="757"/>
    </location>
</feature>
<dbReference type="InterPro" id="IPR028889">
    <property type="entry name" value="USP"/>
</dbReference>
<evidence type="ECO:0000313" key="3">
    <source>
        <dbReference type="EMBL" id="ORC90946.1"/>
    </source>
</evidence>
<evidence type="ECO:0000313" key="4">
    <source>
        <dbReference type="Proteomes" id="UP000192257"/>
    </source>
</evidence>
<dbReference type="STRING" id="67003.A0A1X0P1X7"/>
<dbReference type="InterPro" id="IPR050164">
    <property type="entry name" value="Peptidase_C19"/>
</dbReference>
<keyword evidence="3" id="KW-0378">Hydrolase</keyword>
<feature type="compositionally biased region" description="Polar residues" evidence="1">
    <location>
        <begin position="247"/>
        <end position="279"/>
    </location>
</feature>
<dbReference type="GO" id="GO:0016579">
    <property type="term" value="P:protein deubiquitination"/>
    <property type="evidence" value="ECO:0007669"/>
    <property type="project" value="InterPro"/>
</dbReference>
<dbReference type="PANTHER" id="PTHR24006">
    <property type="entry name" value="UBIQUITIN CARBOXYL-TERMINAL HYDROLASE"/>
    <property type="match status" value="1"/>
</dbReference>
<dbReference type="CDD" id="cd02257">
    <property type="entry name" value="Peptidase_C19"/>
    <property type="match status" value="1"/>
</dbReference>
<dbReference type="GO" id="GO:0005829">
    <property type="term" value="C:cytosol"/>
    <property type="evidence" value="ECO:0007669"/>
    <property type="project" value="TreeGrafter"/>
</dbReference>
<dbReference type="GO" id="GO:0004843">
    <property type="term" value="F:cysteine-type deubiquitinase activity"/>
    <property type="evidence" value="ECO:0007669"/>
    <property type="project" value="InterPro"/>
</dbReference>
<dbReference type="GeneID" id="39983596"/>
<dbReference type="InterPro" id="IPR001394">
    <property type="entry name" value="Peptidase_C19_UCH"/>
</dbReference>
<dbReference type="Gene3D" id="3.90.70.10">
    <property type="entry name" value="Cysteine proteinases"/>
    <property type="match status" value="1"/>
</dbReference>
<dbReference type="VEuPathDB" id="TriTrypDB:TM35_000073700"/>
<dbReference type="GO" id="GO:0005634">
    <property type="term" value="C:nucleus"/>
    <property type="evidence" value="ECO:0007669"/>
    <property type="project" value="TreeGrafter"/>
</dbReference>
<dbReference type="InterPro" id="IPR038765">
    <property type="entry name" value="Papain-like_cys_pep_sf"/>
</dbReference>
<feature type="region of interest" description="Disordered" evidence="1">
    <location>
        <begin position="631"/>
        <end position="691"/>
    </location>
</feature>
<feature type="compositionally biased region" description="Polar residues" evidence="1">
    <location>
        <begin position="632"/>
        <end position="677"/>
    </location>
</feature>
<dbReference type="EMBL" id="NBCO01000007">
    <property type="protein sequence ID" value="ORC90946.1"/>
    <property type="molecule type" value="Genomic_DNA"/>
</dbReference>
<dbReference type="AlphaFoldDB" id="A0A1X0P1X7"/>
<protein>
    <submittedName>
        <fullName evidence="3">Putative ubiquitin hydrolase</fullName>
    </submittedName>
</protein>
<dbReference type="SUPFAM" id="SSF54001">
    <property type="entry name" value="Cysteine proteinases"/>
    <property type="match status" value="1"/>
</dbReference>
<reference evidence="3 4" key="1">
    <citation type="submission" date="2017-03" db="EMBL/GenBank/DDBJ databases">
        <title>An alternative strategy for trypanosome survival in the mammalian bloodstream revealed through genome and transcriptome analysis of the ubiquitous bovine parasite Trypanosoma (Megatrypanum) theileri.</title>
        <authorList>
            <person name="Kelly S."/>
            <person name="Ivens A."/>
            <person name="Mott A."/>
            <person name="O'Neill E."/>
            <person name="Emms D."/>
            <person name="Macleod O."/>
            <person name="Voorheis P."/>
            <person name="Matthews J."/>
            <person name="Matthews K."/>
            <person name="Carrington M."/>
        </authorList>
    </citation>
    <scope>NUCLEOTIDE SEQUENCE [LARGE SCALE GENOMIC DNA]</scope>
    <source>
        <strain evidence="3">Edinburgh</strain>
    </source>
</reference>
<proteinExistence type="predicted"/>
<gene>
    <name evidence="3" type="ORF">TM35_000073700</name>
</gene>
<evidence type="ECO:0000256" key="1">
    <source>
        <dbReference type="SAM" id="MobiDB-lite"/>
    </source>
</evidence>
<dbReference type="PROSITE" id="PS50235">
    <property type="entry name" value="USP_3"/>
    <property type="match status" value="1"/>
</dbReference>
<sequence>MSCSCIEHVEVKHVRSVIAKVWFGSTASPGDSSLFRCVLCEERQQFSSSKKTTFPLLRSRHKTKTGAESSGEMSGDDVFLCLTCGSFFCLDHTKGHYENERKKCTDSIDNNGRNHSVFFGVPSCEYTNCKRHPGGKIKSIFPTFGEQRIKELREGKPFDLERERAIVPLISNDSPNDWIFFIWCVCIGKPFGFRISNNTESDRLLEHVKELGFLIAKCCFLYQKGIRLDFSVDESGSNRLSKESEDSSSQTRSGGDSQSVHGKTTDGESQTVSNPSIKGSSLKVRNTKIDPKCSVYSRVAGIKNPLNTCYFNAVLQCVLKCQFFTRRLLSIEESSLPGPLSRSLCNMMRYMNGEGEGDTYPRDVYPYAQAVLRSLCDISPIFSKDEQQDCQELFLCLANGVADEFDEGKSEEQKKKEPRISFEGVMRTEVTCKQCKKHIPREEMFMALSVPVEDSIESGLRRLFQPVELKGKDQYACEECFKRLSKDEQMSHNATVKAENDKKAKEKSKKKTTSEEKRSLNCVYSDARVETCISRLGGTMVLHLLRFHFDGRDFQKITRNVSFRMSLDLSPYVSKQVLQEYERRRALSVLQARFSHLRYDVLVHFLDCANNDLAEAERLLADEEKKGHINTGDYSLSDVQDSTDTTKLNSVDNNKNTSVNGDGDYNTSLTGSKMSGSNHEDVPCSPKKKREYQPSLERSLVGIVTHRGSLHGGHYVAYVRDVGNSNKWFRCDDDEVEIVEEEQVLKCQSEVYMLFYE</sequence>
<evidence type="ECO:0000259" key="2">
    <source>
        <dbReference type="PROSITE" id="PS50235"/>
    </source>
</evidence>
<feature type="region of interest" description="Disordered" evidence="1">
    <location>
        <begin position="491"/>
        <end position="512"/>
    </location>
</feature>
<dbReference type="OrthoDB" id="292964at2759"/>
<comment type="caution">
    <text evidence="3">The sequence shown here is derived from an EMBL/GenBank/DDBJ whole genome shotgun (WGS) entry which is preliminary data.</text>
</comment>
<keyword evidence="4" id="KW-1185">Reference proteome</keyword>
<name>A0A1X0P1X7_9TRYP</name>